<organism evidence="2 3">
    <name type="scientific">Methanolapillus africanus</name>
    <dbReference type="NCBI Taxonomy" id="3028297"/>
    <lineage>
        <taxon>Archaea</taxon>
        <taxon>Methanobacteriati</taxon>
        <taxon>Methanobacteriota</taxon>
        <taxon>Stenosarchaea group</taxon>
        <taxon>Methanomicrobia</taxon>
        <taxon>Methanosarcinales</taxon>
        <taxon>Methanosarcinaceae</taxon>
        <taxon>Methanolapillus</taxon>
    </lineage>
</organism>
<sequence>MTPEQIIFILSSMLPGIYLAAQKNFIYTMDKRYNRFLIRAIFTIPGLSILILVVSILIIAIISDDILDVSKLSYFDSIIPIILSIILIYIFRKYIIADDEPEILSREEKNYELFIYIPNAQIRYSNTRYEIINKKRTATELMIKRQTTDLSIEWNPALLEDGLIMTIHGEIVVNENTLNVLEQNGINGYATRPVKIFKSSGFQIQYLTDKKYYQIVCKHIMPQLSSPTVIKIKKLPLKIWVENNKYYYKSDVMGEIFDLNQTFEHFGDDFYISQRFWVISKKMKELLVKQFNQTEDDFIPIILIDDEKNEKQV</sequence>
<keyword evidence="1" id="KW-0812">Transmembrane</keyword>
<dbReference type="RefSeq" id="WP_338099758.1">
    <property type="nucleotide sequence ID" value="NZ_JAWDKD010000018.1"/>
</dbReference>
<proteinExistence type="predicted"/>
<keyword evidence="3" id="KW-1185">Reference proteome</keyword>
<evidence type="ECO:0000313" key="2">
    <source>
        <dbReference type="EMBL" id="MDV0447338.1"/>
    </source>
</evidence>
<name>A0AAE4SE76_9EURY</name>
<dbReference type="Proteomes" id="UP001271789">
    <property type="component" value="Unassembled WGS sequence"/>
</dbReference>
<feature type="transmembrane region" description="Helical" evidence="1">
    <location>
        <begin position="74"/>
        <end position="91"/>
    </location>
</feature>
<feature type="transmembrane region" description="Helical" evidence="1">
    <location>
        <begin position="6"/>
        <end position="25"/>
    </location>
</feature>
<reference evidence="2" key="1">
    <citation type="submission" date="2023-06" db="EMBL/GenBank/DDBJ databases">
        <title>Genome sequence of Methanosarcinaceae archaeon Ag5.</title>
        <authorList>
            <person name="Protasov E."/>
            <person name="Platt K."/>
            <person name="Poehlein A."/>
            <person name="Daniel R."/>
            <person name="Brune A."/>
        </authorList>
    </citation>
    <scope>NUCLEOTIDE SEQUENCE</scope>
    <source>
        <strain evidence="2">Ag5</strain>
    </source>
</reference>
<protein>
    <submittedName>
        <fullName evidence="2">Uncharacterized protein</fullName>
    </submittedName>
</protein>
<comment type="caution">
    <text evidence="2">The sequence shown here is derived from an EMBL/GenBank/DDBJ whole genome shotgun (WGS) entry which is preliminary data.</text>
</comment>
<dbReference type="EMBL" id="JAWDKD010000018">
    <property type="protein sequence ID" value="MDV0447338.1"/>
    <property type="molecule type" value="Genomic_DNA"/>
</dbReference>
<evidence type="ECO:0000313" key="3">
    <source>
        <dbReference type="Proteomes" id="UP001271789"/>
    </source>
</evidence>
<evidence type="ECO:0000256" key="1">
    <source>
        <dbReference type="SAM" id="Phobius"/>
    </source>
</evidence>
<dbReference type="AlphaFoldDB" id="A0AAE4SE76"/>
<keyword evidence="1" id="KW-1133">Transmembrane helix</keyword>
<gene>
    <name evidence="2" type="ORF">MsAg5_12230</name>
</gene>
<accession>A0AAE4SE76</accession>
<keyword evidence="1" id="KW-0472">Membrane</keyword>
<feature type="transmembrane region" description="Helical" evidence="1">
    <location>
        <begin position="37"/>
        <end position="62"/>
    </location>
</feature>